<name>L9ZIV2_9EURY</name>
<evidence type="ECO:0000313" key="2">
    <source>
        <dbReference type="EMBL" id="ELY85492.1"/>
    </source>
</evidence>
<keyword evidence="3" id="KW-1185">Reference proteome</keyword>
<protein>
    <recommendedName>
        <fullName evidence="1">DUF7961 domain-containing protein</fullName>
    </recommendedName>
</protein>
<dbReference type="Pfam" id="PF25905">
    <property type="entry name" value="DUF7961"/>
    <property type="match status" value="1"/>
</dbReference>
<evidence type="ECO:0000259" key="1">
    <source>
        <dbReference type="Pfam" id="PF25905"/>
    </source>
</evidence>
<dbReference type="Proteomes" id="UP000011648">
    <property type="component" value="Unassembled WGS sequence"/>
</dbReference>
<dbReference type="InterPro" id="IPR058267">
    <property type="entry name" value="DUF7961"/>
</dbReference>
<dbReference type="EMBL" id="AOIL01000067">
    <property type="protein sequence ID" value="ELY85492.1"/>
    <property type="molecule type" value="Genomic_DNA"/>
</dbReference>
<accession>L9ZIV2</accession>
<dbReference type="STRING" id="1230458.C484_19277"/>
<dbReference type="SUPFAM" id="SSF51658">
    <property type="entry name" value="Xylose isomerase-like"/>
    <property type="match status" value="1"/>
</dbReference>
<reference evidence="2 3" key="1">
    <citation type="journal article" date="2014" name="PLoS Genet.">
        <title>Phylogenetically driven sequencing of extremely halophilic archaea reveals strategies for static and dynamic osmo-response.</title>
        <authorList>
            <person name="Becker E.A."/>
            <person name="Seitzer P.M."/>
            <person name="Tritt A."/>
            <person name="Larsen D."/>
            <person name="Krusor M."/>
            <person name="Yao A.I."/>
            <person name="Wu D."/>
            <person name="Madern D."/>
            <person name="Eisen J.A."/>
            <person name="Darling A.E."/>
            <person name="Facciotti M.T."/>
        </authorList>
    </citation>
    <scope>NUCLEOTIDE SEQUENCE [LARGE SCALE GENOMIC DNA]</scope>
    <source>
        <strain evidence="2 3">DSM 12281</strain>
    </source>
</reference>
<dbReference type="InterPro" id="IPR036237">
    <property type="entry name" value="Xyl_isomerase-like_sf"/>
</dbReference>
<organism evidence="2 3">
    <name type="scientific">Natrialba taiwanensis DSM 12281</name>
    <dbReference type="NCBI Taxonomy" id="1230458"/>
    <lineage>
        <taxon>Archaea</taxon>
        <taxon>Methanobacteriati</taxon>
        <taxon>Methanobacteriota</taxon>
        <taxon>Stenosarchaea group</taxon>
        <taxon>Halobacteria</taxon>
        <taxon>Halobacteriales</taxon>
        <taxon>Natrialbaceae</taxon>
        <taxon>Natrialba</taxon>
    </lineage>
</organism>
<proteinExistence type="predicted"/>
<sequence>MTLDHCRPADVTPVSVEAAALESTAPGHLRDLNREFAEENLSPVELTVEACFDEDCSLATQEQADQLREYVRAASFLGVGTLTVAVDDVANAEKVRPALAACAERAEREGLVFDLEGPITLEH</sequence>
<gene>
    <name evidence="2" type="ORF">C484_19277</name>
</gene>
<dbReference type="PATRIC" id="fig|1230458.4.peg.3876"/>
<feature type="domain" description="DUF7961" evidence="1">
    <location>
        <begin position="10"/>
        <end position="114"/>
    </location>
</feature>
<evidence type="ECO:0000313" key="3">
    <source>
        <dbReference type="Proteomes" id="UP000011648"/>
    </source>
</evidence>
<dbReference type="Gene3D" id="3.20.20.150">
    <property type="entry name" value="Divalent-metal-dependent TIM barrel enzymes"/>
    <property type="match status" value="1"/>
</dbReference>
<dbReference type="AlphaFoldDB" id="L9ZIV2"/>
<comment type="caution">
    <text evidence="2">The sequence shown here is derived from an EMBL/GenBank/DDBJ whole genome shotgun (WGS) entry which is preliminary data.</text>
</comment>